<keyword evidence="8" id="KW-0969">Cilium</keyword>
<accession>A0A0S3QSV1</accession>
<keyword evidence="4 5" id="KW-0975">Bacterial flagellum</keyword>
<comment type="subcellular location">
    <subcellularLocation>
        <location evidence="5">Secreted</location>
    </subcellularLocation>
    <subcellularLocation>
        <location evidence="5">Bacterial flagellum</location>
    </subcellularLocation>
</comment>
<keyword evidence="8" id="KW-0966">Cell projection</keyword>
<dbReference type="InterPro" id="IPR040026">
    <property type="entry name" value="FliD"/>
</dbReference>
<keyword evidence="3 5" id="KW-0175">Coiled coil</keyword>
<comment type="function">
    <text evidence="5">Required for morphogenesis and for the elongation of the flagellar filament by facilitating polymerization of the flagellin monomers at the tip of growing filament. Forms a capping structure, which prevents flagellin subunits (transported through the central channel of the flagellum) from leaking out without polymerization at the distal end.</text>
</comment>
<dbReference type="RefSeq" id="WP_068549324.1">
    <property type="nucleotide sequence ID" value="NZ_AP013035.1"/>
</dbReference>
<reference evidence="9" key="1">
    <citation type="journal article" date="2018" name="Science">
        <title>A primordial and reversible TCA cycle in a facultatively chemolithoautotrophic thermophile.</title>
        <authorList>
            <person name="Nunoura T."/>
            <person name="Chikaraishi Y."/>
            <person name="Izaki R."/>
            <person name="Suwa T."/>
            <person name="Sato T."/>
            <person name="Harada T."/>
            <person name="Mori K."/>
            <person name="Kato Y."/>
            <person name="Miyazaki M."/>
            <person name="Shimamura S."/>
            <person name="Yanagawa K."/>
            <person name="Shuto A."/>
            <person name="Ohkouchi N."/>
            <person name="Fujita N."/>
            <person name="Takaki Y."/>
            <person name="Atomi H."/>
            <person name="Takai K."/>
        </authorList>
    </citation>
    <scope>NUCLEOTIDE SEQUENCE [LARGE SCALE GENOMIC DNA]</scope>
    <source>
        <strain evidence="9">DSM 17441 / JCM 13301 / NBRC 103674 / ABI70S6</strain>
    </source>
</reference>
<evidence type="ECO:0000256" key="5">
    <source>
        <dbReference type="RuleBase" id="RU362066"/>
    </source>
</evidence>
<evidence type="ECO:0000256" key="1">
    <source>
        <dbReference type="ARBA" id="ARBA00009764"/>
    </source>
</evidence>
<keyword evidence="5" id="KW-0964">Secreted</keyword>
<dbReference type="PANTHER" id="PTHR30288">
    <property type="entry name" value="FLAGELLAR CAP/ASSEMBLY PROTEIN FLID"/>
    <property type="match status" value="1"/>
</dbReference>
<proteinExistence type="inferred from homology"/>
<dbReference type="EMBL" id="AP013035">
    <property type="protein sequence ID" value="BAT71391.1"/>
    <property type="molecule type" value="Genomic_DNA"/>
</dbReference>
<evidence type="ECO:0000256" key="2">
    <source>
        <dbReference type="ARBA" id="ARBA00011255"/>
    </source>
</evidence>
<dbReference type="Proteomes" id="UP000063234">
    <property type="component" value="Chromosome"/>
</dbReference>
<dbReference type="GO" id="GO:0007155">
    <property type="term" value="P:cell adhesion"/>
    <property type="evidence" value="ECO:0007669"/>
    <property type="project" value="InterPro"/>
</dbReference>
<evidence type="ECO:0000256" key="4">
    <source>
        <dbReference type="ARBA" id="ARBA00023143"/>
    </source>
</evidence>
<gene>
    <name evidence="8" type="primary">fliD</name>
    <name evidence="8" type="ORF">TST_0585</name>
</gene>
<organism evidence="8 9">
    <name type="scientific">Thermosulfidibacter takaii (strain DSM 17441 / JCM 13301 / NBRC 103674 / ABI70S6)</name>
    <dbReference type="NCBI Taxonomy" id="1298851"/>
    <lineage>
        <taxon>Bacteria</taxon>
        <taxon>Pseudomonadati</taxon>
        <taxon>Thermosulfidibacterota</taxon>
        <taxon>Thermosulfidibacteria</taxon>
        <taxon>Thermosulfidibacterales</taxon>
        <taxon>Thermosulfidibacteraceae</taxon>
    </lineage>
</organism>
<evidence type="ECO:0000313" key="9">
    <source>
        <dbReference type="Proteomes" id="UP000063234"/>
    </source>
</evidence>
<dbReference type="GO" id="GO:0005576">
    <property type="term" value="C:extracellular region"/>
    <property type="evidence" value="ECO:0007669"/>
    <property type="project" value="UniProtKB-SubCell"/>
</dbReference>
<dbReference type="Pfam" id="PF02465">
    <property type="entry name" value="FliD_N"/>
    <property type="match status" value="1"/>
</dbReference>
<protein>
    <recommendedName>
        <fullName evidence="5">Flagellar hook-associated protein 2</fullName>
        <shortName evidence="5">HAP2</shortName>
    </recommendedName>
    <alternativeName>
        <fullName evidence="5">Flagellar cap protein</fullName>
    </alternativeName>
</protein>
<dbReference type="AlphaFoldDB" id="A0A0S3QSV1"/>
<evidence type="ECO:0000313" key="8">
    <source>
        <dbReference type="EMBL" id="BAT71391.1"/>
    </source>
</evidence>
<sequence>MSDLRVAGLISGIDVNGIIQELVRARSGVLEQLEAKEDKLKIEKDTYKEIADMVDDLKNSLLKLRLQSTYMNKMVTSSNEAVLTATADVNSSFGKHRIKVLQLANPAMAFSTFARARLVNAGTTGVDSVSGRPEETVEGTDRIRIYQDADTGKYFATDNFYVKGKNQLASYIGDVAEDTTNEGKIASDMAQGSAINFTYGGQSIVAYTGMDYQAGTTDLHDVAKDLQDAINEAINQAMGTREKTYILVRVDSEVGTGNDRLVVYDLEGKGIQFDATSTNNVLGLSNTVLDYRDSVQTTLYADTLDALKSLMDSYLISGVTFNASSLNTGDIEILRDATLNIQNPTPTYLYGGSGVSSGSGINLDAYLPDAGFSESVDDSLNGTFTINGVKITIDDYTKLTVRDVLAKINGSGAGVIAEYDAENDRFVLRSVEDGGQIEIGSPDDTSSLFKVFKLTADQGAIKVQGSSGGKIDPTAPLAESGLSVTPTSGVFTINGVSIYVDVTKDSLNDVMEKVNKSGAGIRMSYDSAQDKVVVISEPDEDGTNGKFIQFGSDNDTSNLLYALNLVKSQNDPIELGSKEQDAVIEVDGLTYVRPTNTIDDVIGGVTLNLNGTSDSYVTLSINPDEDYIIDKFADFIAKYNALVKKLNPPELSDQEKAFLKPLTDEDKQSMTEEEIKEYEEKHKEYLSYEIIRTSPELRSFLSQLRYTVFSTVKGLSPYDDLTDIGITTDFFGTYDSELSGYLLTDSTDKDEIKDLLKQNDKFMDAVRNYTEDLYKLMAINEGDKKGIARKLSEVVDMYFGVSGAVFSYIKPGGYLDRELKEIYSEMSQQQEMISEYEDELWQKFSMMDETISRLQAGYQYMITQLGMSGGTNTK</sequence>
<dbReference type="InterPro" id="IPR003481">
    <property type="entry name" value="FliD_N"/>
</dbReference>
<dbReference type="STRING" id="1298851.TST_0585"/>
<dbReference type="OrthoDB" id="9908at2"/>
<dbReference type="KEGG" id="ttk:TST_0585"/>
<comment type="subunit">
    <text evidence="2 5">Homopentamer.</text>
</comment>
<feature type="coiled-coil region" evidence="5">
    <location>
        <begin position="19"/>
        <end position="50"/>
    </location>
</feature>
<dbReference type="GO" id="GO:0009424">
    <property type="term" value="C:bacterial-type flagellum hook"/>
    <property type="evidence" value="ECO:0007669"/>
    <property type="project" value="UniProtKB-UniRule"/>
</dbReference>
<feature type="domain" description="Flagellar hook-associated protein 2 N-terminal" evidence="6">
    <location>
        <begin position="11"/>
        <end position="105"/>
    </location>
</feature>
<evidence type="ECO:0000259" key="7">
    <source>
        <dbReference type="Pfam" id="PF07195"/>
    </source>
</evidence>
<dbReference type="PANTHER" id="PTHR30288:SF0">
    <property type="entry name" value="FLAGELLAR HOOK-ASSOCIATED PROTEIN 2"/>
    <property type="match status" value="1"/>
</dbReference>
<name>A0A0S3QSV1_THET7</name>
<dbReference type="GO" id="GO:0009421">
    <property type="term" value="C:bacterial-type flagellum filament cap"/>
    <property type="evidence" value="ECO:0007669"/>
    <property type="project" value="InterPro"/>
</dbReference>
<evidence type="ECO:0000256" key="3">
    <source>
        <dbReference type="ARBA" id="ARBA00023054"/>
    </source>
</evidence>
<dbReference type="GO" id="GO:0071973">
    <property type="term" value="P:bacterial-type flagellum-dependent cell motility"/>
    <property type="evidence" value="ECO:0007669"/>
    <property type="project" value="TreeGrafter"/>
</dbReference>
<keyword evidence="9" id="KW-1185">Reference proteome</keyword>
<comment type="similarity">
    <text evidence="1 5">Belongs to the FliD family.</text>
</comment>
<dbReference type="Pfam" id="PF07195">
    <property type="entry name" value="FliD_C"/>
    <property type="match status" value="1"/>
</dbReference>
<evidence type="ECO:0000259" key="6">
    <source>
        <dbReference type="Pfam" id="PF02465"/>
    </source>
</evidence>
<feature type="domain" description="Flagellar hook-associated protein 2 C-terminal" evidence="7">
    <location>
        <begin position="580"/>
        <end position="856"/>
    </location>
</feature>
<dbReference type="InterPro" id="IPR010809">
    <property type="entry name" value="FliD_C"/>
</dbReference>
<keyword evidence="8" id="KW-0282">Flagellum</keyword>